<evidence type="ECO:0000256" key="1">
    <source>
        <dbReference type="SAM" id="MobiDB-lite"/>
    </source>
</evidence>
<sequence length="375" mass="42178">MVSELIKSTASRLPIIAKNSIDSVSESFVSFTPVLTSRVNTEFSETLTPAIEQDHEPTSFRTHNIHKTGSQSQNDSPESSGQDIPKSTRFRTSNSSVQYSIDQTAYQPETPTPKLIKTQRVGFVSVGLSFSIGVLLLAVIGMIIEKRRQRKDFSDRLLERSRFDPKPQIDQGGIRLTSDLHQLNPDLYMIKEQIRLGKVLYPPPIKKHLSLNSYAQIGRESIESIKSETQSILSRCSHNPNRASYASSFGNIDQDSISLFNETEGFMKESNTNMNSVLSLSSNYLPKINQDKFLSSDLFSNVNQDYPTTPAQSSYTSHTINIPLPSYVLPSYISYPSTHSTQEQQLRNPFDLQYSSIIPISFSPPTRNIKFQGMY</sequence>
<accession>A0A9P6NVC1</accession>
<dbReference type="Proteomes" id="UP000886653">
    <property type="component" value="Unassembled WGS sequence"/>
</dbReference>
<evidence type="ECO:0000313" key="3">
    <source>
        <dbReference type="EMBL" id="KAG0150226.1"/>
    </source>
</evidence>
<protein>
    <submittedName>
        <fullName evidence="3">Uncharacterized protein</fullName>
    </submittedName>
</protein>
<organism evidence="3 4">
    <name type="scientific">Cronartium quercuum f. sp. fusiforme G11</name>
    <dbReference type="NCBI Taxonomy" id="708437"/>
    <lineage>
        <taxon>Eukaryota</taxon>
        <taxon>Fungi</taxon>
        <taxon>Dikarya</taxon>
        <taxon>Basidiomycota</taxon>
        <taxon>Pucciniomycotina</taxon>
        <taxon>Pucciniomycetes</taxon>
        <taxon>Pucciniales</taxon>
        <taxon>Coleosporiaceae</taxon>
        <taxon>Cronartium</taxon>
    </lineage>
</organism>
<dbReference type="OrthoDB" id="10471340at2759"/>
<comment type="caution">
    <text evidence="3">The sequence shown here is derived from an EMBL/GenBank/DDBJ whole genome shotgun (WGS) entry which is preliminary data.</text>
</comment>
<reference evidence="3" key="1">
    <citation type="submission" date="2013-11" db="EMBL/GenBank/DDBJ databases">
        <title>Genome sequence of the fusiform rust pathogen reveals effectors for host alternation and coevolution with pine.</title>
        <authorList>
            <consortium name="DOE Joint Genome Institute"/>
            <person name="Smith K."/>
            <person name="Pendleton A."/>
            <person name="Kubisiak T."/>
            <person name="Anderson C."/>
            <person name="Salamov A."/>
            <person name="Aerts A."/>
            <person name="Riley R."/>
            <person name="Clum A."/>
            <person name="Lindquist E."/>
            <person name="Ence D."/>
            <person name="Campbell M."/>
            <person name="Kronenberg Z."/>
            <person name="Feau N."/>
            <person name="Dhillon B."/>
            <person name="Hamelin R."/>
            <person name="Burleigh J."/>
            <person name="Smith J."/>
            <person name="Yandell M."/>
            <person name="Nelson C."/>
            <person name="Grigoriev I."/>
            <person name="Davis J."/>
        </authorList>
    </citation>
    <scope>NUCLEOTIDE SEQUENCE</scope>
    <source>
        <strain evidence="3">G11</strain>
    </source>
</reference>
<feature type="compositionally biased region" description="Polar residues" evidence="1">
    <location>
        <begin position="59"/>
        <end position="82"/>
    </location>
</feature>
<keyword evidence="4" id="KW-1185">Reference proteome</keyword>
<keyword evidence="2" id="KW-0812">Transmembrane</keyword>
<dbReference type="EMBL" id="MU167221">
    <property type="protein sequence ID" value="KAG0150226.1"/>
    <property type="molecule type" value="Genomic_DNA"/>
</dbReference>
<keyword evidence="2" id="KW-1133">Transmembrane helix</keyword>
<feature type="region of interest" description="Disordered" evidence="1">
    <location>
        <begin position="49"/>
        <end position="94"/>
    </location>
</feature>
<feature type="transmembrane region" description="Helical" evidence="2">
    <location>
        <begin position="121"/>
        <end position="144"/>
    </location>
</feature>
<dbReference type="AlphaFoldDB" id="A0A9P6NVC1"/>
<evidence type="ECO:0000313" key="4">
    <source>
        <dbReference type="Proteomes" id="UP000886653"/>
    </source>
</evidence>
<proteinExistence type="predicted"/>
<evidence type="ECO:0000256" key="2">
    <source>
        <dbReference type="SAM" id="Phobius"/>
    </source>
</evidence>
<gene>
    <name evidence="3" type="ORF">CROQUDRAFT_230287</name>
</gene>
<keyword evidence="2" id="KW-0472">Membrane</keyword>
<name>A0A9P6NVC1_9BASI</name>